<organism evidence="13 14">
    <name type="scientific">Zoogloea oryzae</name>
    <dbReference type="NCBI Taxonomy" id="310767"/>
    <lineage>
        <taxon>Bacteria</taxon>
        <taxon>Pseudomonadati</taxon>
        <taxon>Pseudomonadota</taxon>
        <taxon>Betaproteobacteria</taxon>
        <taxon>Rhodocyclales</taxon>
        <taxon>Zoogloeaceae</taxon>
        <taxon>Zoogloea</taxon>
    </lineage>
</organism>
<keyword evidence="5 12" id="KW-0813">Transport</keyword>
<comment type="function">
    <text evidence="1 12">Required for the export of heme to the periplasm for the biogenesis of c-type cytochromes.</text>
</comment>
<keyword evidence="8 12" id="KW-0812">Transmembrane</keyword>
<evidence type="ECO:0000256" key="7">
    <source>
        <dbReference type="ARBA" id="ARBA00022519"/>
    </source>
</evidence>
<dbReference type="EMBL" id="BSPX01000004">
    <property type="protein sequence ID" value="GLT21056.1"/>
    <property type="molecule type" value="Genomic_DNA"/>
</dbReference>
<comment type="similarity">
    <text evidence="3 12">Belongs to the CcmD/CycX/HelD family.</text>
</comment>
<evidence type="ECO:0000256" key="10">
    <source>
        <dbReference type="ARBA" id="ARBA00022989"/>
    </source>
</evidence>
<name>A0ABQ6F809_9RHOO</name>
<proteinExistence type="inferred from homology"/>
<comment type="subcellular location">
    <subcellularLocation>
        <location evidence="2 12">Cell inner membrane</location>
        <topology evidence="2 12">Single-pass membrane protein</topology>
    </subcellularLocation>
</comment>
<evidence type="ECO:0000256" key="4">
    <source>
        <dbReference type="ARBA" id="ARBA00016461"/>
    </source>
</evidence>
<evidence type="ECO:0000256" key="3">
    <source>
        <dbReference type="ARBA" id="ARBA00008741"/>
    </source>
</evidence>
<evidence type="ECO:0000256" key="6">
    <source>
        <dbReference type="ARBA" id="ARBA00022475"/>
    </source>
</evidence>
<dbReference type="Proteomes" id="UP001157167">
    <property type="component" value="Unassembled WGS sequence"/>
</dbReference>
<protein>
    <recommendedName>
        <fullName evidence="4 12">Heme exporter protein D</fullName>
    </recommendedName>
</protein>
<sequence>MNWGSASEFFAMGGYGLYVWGSFGVTAAALLIEVVLVRRRLVDTRRILRRELTADRDDQH</sequence>
<keyword evidence="6 12" id="KW-1003">Cell membrane</keyword>
<dbReference type="InterPro" id="IPR007078">
    <property type="entry name" value="Haem_export_protD_CcmD"/>
</dbReference>
<evidence type="ECO:0000313" key="13">
    <source>
        <dbReference type="EMBL" id="GLT21056.1"/>
    </source>
</evidence>
<dbReference type="Pfam" id="PF04995">
    <property type="entry name" value="CcmD"/>
    <property type="match status" value="1"/>
</dbReference>
<keyword evidence="11 12" id="KW-0472">Membrane</keyword>
<dbReference type="PANTHER" id="PTHR37531:SF1">
    <property type="entry name" value="HEME EXPORTER PROTEIN D"/>
    <property type="match status" value="1"/>
</dbReference>
<dbReference type="InterPro" id="IPR052075">
    <property type="entry name" value="Heme_exporter_D"/>
</dbReference>
<keyword evidence="10 12" id="KW-1133">Transmembrane helix</keyword>
<evidence type="ECO:0000313" key="14">
    <source>
        <dbReference type="Proteomes" id="UP001157167"/>
    </source>
</evidence>
<comment type="caution">
    <text evidence="13">The sequence shown here is derived from an EMBL/GenBank/DDBJ whole genome shotgun (WGS) entry which is preliminary data.</text>
</comment>
<accession>A0ABQ6F809</accession>
<feature type="transmembrane region" description="Helical" evidence="12">
    <location>
        <begin position="15"/>
        <end position="37"/>
    </location>
</feature>
<dbReference type="RefSeq" id="WP_284186604.1">
    <property type="nucleotide sequence ID" value="NZ_BSPX01000004.1"/>
</dbReference>
<dbReference type="PANTHER" id="PTHR37531">
    <property type="entry name" value="HEME EXPORTER PROTEIN D"/>
    <property type="match status" value="1"/>
</dbReference>
<keyword evidence="9 12" id="KW-0201">Cytochrome c-type biogenesis</keyword>
<evidence type="ECO:0000256" key="8">
    <source>
        <dbReference type="ARBA" id="ARBA00022692"/>
    </source>
</evidence>
<dbReference type="NCBIfam" id="TIGR03141">
    <property type="entry name" value="cytochro_ccmD"/>
    <property type="match status" value="1"/>
</dbReference>
<evidence type="ECO:0000256" key="2">
    <source>
        <dbReference type="ARBA" id="ARBA00004377"/>
    </source>
</evidence>
<evidence type="ECO:0000256" key="5">
    <source>
        <dbReference type="ARBA" id="ARBA00022448"/>
    </source>
</evidence>
<reference evidence="14" key="1">
    <citation type="journal article" date="2019" name="Int. J. Syst. Evol. Microbiol.">
        <title>The Global Catalogue of Microorganisms (GCM) 10K type strain sequencing project: providing services to taxonomists for standard genome sequencing and annotation.</title>
        <authorList>
            <consortium name="The Broad Institute Genomics Platform"/>
            <consortium name="The Broad Institute Genome Sequencing Center for Infectious Disease"/>
            <person name="Wu L."/>
            <person name="Ma J."/>
        </authorList>
    </citation>
    <scope>NUCLEOTIDE SEQUENCE [LARGE SCALE GENOMIC DNA]</scope>
    <source>
        <strain evidence="14">NBRC 102407</strain>
    </source>
</reference>
<keyword evidence="14" id="KW-1185">Reference proteome</keyword>
<evidence type="ECO:0000256" key="12">
    <source>
        <dbReference type="RuleBase" id="RU363101"/>
    </source>
</evidence>
<evidence type="ECO:0000256" key="11">
    <source>
        <dbReference type="ARBA" id="ARBA00023136"/>
    </source>
</evidence>
<keyword evidence="7 12" id="KW-0997">Cell inner membrane</keyword>
<gene>
    <name evidence="13" type="ORF">GCM10007933_05080</name>
</gene>
<evidence type="ECO:0000256" key="9">
    <source>
        <dbReference type="ARBA" id="ARBA00022748"/>
    </source>
</evidence>
<evidence type="ECO:0000256" key="1">
    <source>
        <dbReference type="ARBA" id="ARBA00002442"/>
    </source>
</evidence>